<feature type="transmembrane region" description="Helical" evidence="6">
    <location>
        <begin position="193"/>
        <end position="215"/>
    </location>
</feature>
<comment type="subcellular location">
    <subcellularLocation>
        <location evidence="1">Cell membrane</location>
        <topology evidence="1">Multi-pass membrane protein</topology>
    </subcellularLocation>
</comment>
<feature type="compositionally biased region" description="Low complexity" evidence="5">
    <location>
        <begin position="17"/>
        <end position="27"/>
    </location>
</feature>
<feature type="transmembrane region" description="Helical" evidence="6">
    <location>
        <begin position="441"/>
        <end position="462"/>
    </location>
</feature>
<dbReference type="PANTHER" id="PTHR11360">
    <property type="entry name" value="MONOCARBOXYLATE TRANSPORTER"/>
    <property type="match status" value="1"/>
</dbReference>
<proteinExistence type="predicted"/>
<evidence type="ECO:0000256" key="6">
    <source>
        <dbReference type="SAM" id="Phobius"/>
    </source>
</evidence>
<dbReference type="EMBL" id="WHPN01000429">
    <property type="protein sequence ID" value="KAF4405119.1"/>
    <property type="molecule type" value="Genomic_DNA"/>
</dbReference>
<feature type="region of interest" description="Disordered" evidence="5">
    <location>
        <begin position="225"/>
        <end position="322"/>
    </location>
</feature>
<name>A0ABQ7FA11_9ACTN</name>
<dbReference type="PROSITE" id="PS50850">
    <property type="entry name" value="MFS"/>
    <property type="match status" value="1"/>
</dbReference>
<feature type="transmembrane region" description="Helical" evidence="6">
    <location>
        <begin position="37"/>
        <end position="56"/>
    </location>
</feature>
<keyword evidence="4 6" id="KW-0472">Membrane</keyword>
<feature type="transmembrane region" description="Helical" evidence="6">
    <location>
        <begin position="164"/>
        <end position="187"/>
    </location>
</feature>
<feature type="transmembrane region" description="Helical" evidence="6">
    <location>
        <begin position="417"/>
        <end position="435"/>
    </location>
</feature>
<feature type="transmembrane region" description="Helical" evidence="6">
    <location>
        <begin position="76"/>
        <end position="98"/>
    </location>
</feature>
<sequence>MTQTSGTPAPVPPAAPPASEQPSSVPAPRRPGRVHRAWWVAAVAFVALVGAAAFRAAPSVLIDPLHTEFGWSRGTISAAVSVNLVLYGLTAPFAAALMERFGMRKVVASALLLVAAGSGLTVFMNASWQLILCWGVLVGLGTGSMALAFVATVVGRWFDARQGLVTGVLTAGGAAGQLVFLPLVAWLTERHGWRPATLSVTFAALAVVPLVLWLLRDRPEDVGTTRYGASGHDGDARDVHTPQHESNPRHGPTPQHGPNPQHEPDSRSAPGAPPVHVSQRAHSPDNASNAKRAHDARQVHDPQEAHDPRHARPVAVSGAGGPVVPVPGGGAAARALGALRDASRTKAFWLLAGTFAICGASTNGLIGTHFVPAAHDHGMPVTTAAGLLAVIGVFDLVGTIASGWFTDRFDPRGLLAVYYGLRGVSLLFLPLLLVGSVQPPMLFFIVFYGLDWVATVPPTVALCRKHFGADGAIVFGWVLAAHQVGAGLVAFLTGLVRDVTGSYDTAWYTSGALCAVAALMALVIRRSPERTAALHG</sequence>
<evidence type="ECO:0000256" key="1">
    <source>
        <dbReference type="ARBA" id="ARBA00004651"/>
    </source>
</evidence>
<evidence type="ECO:0000256" key="4">
    <source>
        <dbReference type="ARBA" id="ARBA00023136"/>
    </source>
</evidence>
<dbReference type="Gene3D" id="1.20.1250.20">
    <property type="entry name" value="MFS general substrate transporter like domains"/>
    <property type="match status" value="2"/>
</dbReference>
<dbReference type="InterPro" id="IPR050327">
    <property type="entry name" value="Proton-linked_MCT"/>
</dbReference>
<evidence type="ECO:0000256" key="3">
    <source>
        <dbReference type="ARBA" id="ARBA00022989"/>
    </source>
</evidence>
<feature type="transmembrane region" description="Helical" evidence="6">
    <location>
        <begin position="110"/>
        <end position="128"/>
    </location>
</feature>
<feature type="compositionally biased region" description="Basic and acidic residues" evidence="5">
    <location>
        <begin position="292"/>
        <end position="310"/>
    </location>
</feature>
<dbReference type="CDD" id="cd17355">
    <property type="entry name" value="MFS_YcxA_like"/>
    <property type="match status" value="1"/>
</dbReference>
<dbReference type="PANTHER" id="PTHR11360:SF284">
    <property type="entry name" value="EG:103B4.3 PROTEIN-RELATED"/>
    <property type="match status" value="1"/>
</dbReference>
<dbReference type="InterPro" id="IPR036259">
    <property type="entry name" value="MFS_trans_sf"/>
</dbReference>
<organism evidence="8 9">
    <name type="scientific">Streptomyces lycii</name>
    <dbReference type="NCBI Taxonomy" id="2654337"/>
    <lineage>
        <taxon>Bacteria</taxon>
        <taxon>Bacillati</taxon>
        <taxon>Actinomycetota</taxon>
        <taxon>Actinomycetes</taxon>
        <taxon>Kitasatosporales</taxon>
        <taxon>Streptomycetaceae</taxon>
        <taxon>Streptomyces</taxon>
    </lineage>
</organism>
<protein>
    <submittedName>
        <fullName evidence="8">MFS transporter</fullName>
    </submittedName>
</protein>
<feature type="transmembrane region" description="Helical" evidence="6">
    <location>
        <begin position="505"/>
        <end position="524"/>
    </location>
</feature>
<feature type="transmembrane region" description="Helical" evidence="6">
    <location>
        <begin position="474"/>
        <end position="493"/>
    </location>
</feature>
<comment type="caution">
    <text evidence="8">The sequence shown here is derived from an EMBL/GenBank/DDBJ whole genome shotgun (WGS) entry which is preliminary data.</text>
</comment>
<dbReference type="SUPFAM" id="SSF103473">
    <property type="entry name" value="MFS general substrate transporter"/>
    <property type="match status" value="1"/>
</dbReference>
<evidence type="ECO:0000313" key="8">
    <source>
        <dbReference type="EMBL" id="KAF4405119.1"/>
    </source>
</evidence>
<dbReference type="InterPro" id="IPR011701">
    <property type="entry name" value="MFS"/>
</dbReference>
<feature type="region of interest" description="Disordered" evidence="5">
    <location>
        <begin position="1"/>
        <end position="29"/>
    </location>
</feature>
<keyword evidence="2 6" id="KW-0812">Transmembrane</keyword>
<feature type="transmembrane region" description="Helical" evidence="6">
    <location>
        <begin position="383"/>
        <end position="405"/>
    </location>
</feature>
<evidence type="ECO:0000256" key="5">
    <source>
        <dbReference type="SAM" id="MobiDB-lite"/>
    </source>
</evidence>
<keyword evidence="9" id="KW-1185">Reference proteome</keyword>
<feature type="transmembrane region" description="Helical" evidence="6">
    <location>
        <begin position="348"/>
        <end position="371"/>
    </location>
</feature>
<accession>A0ABQ7FA11</accession>
<feature type="transmembrane region" description="Helical" evidence="6">
    <location>
        <begin position="134"/>
        <end position="157"/>
    </location>
</feature>
<reference evidence="8 9" key="1">
    <citation type="submission" date="2019-10" db="EMBL/GenBank/DDBJ databases">
        <title>Streptomyces tenebrisbrunneis sp.nov., an endogenous actinomycete isolated from of Lycium ruthenicum.</title>
        <authorList>
            <person name="Ma L."/>
        </authorList>
    </citation>
    <scope>NUCLEOTIDE SEQUENCE [LARGE SCALE GENOMIC DNA]</scope>
    <source>
        <strain evidence="8 9">TRM 66187</strain>
    </source>
</reference>
<dbReference type="InterPro" id="IPR020846">
    <property type="entry name" value="MFS_dom"/>
</dbReference>
<feature type="compositionally biased region" description="Basic and acidic residues" evidence="5">
    <location>
        <begin position="232"/>
        <end position="248"/>
    </location>
</feature>
<keyword evidence="3 6" id="KW-1133">Transmembrane helix</keyword>
<feature type="domain" description="Major facilitator superfamily (MFS) profile" evidence="7">
    <location>
        <begin position="39"/>
        <end position="529"/>
    </location>
</feature>
<evidence type="ECO:0000313" key="9">
    <source>
        <dbReference type="Proteomes" id="UP000621266"/>
    </source>
</evidence>
<dbReference type="RefSeq" id="WP_156207953.1">
    <property type="nucleotide sequence ID" value="NZ_WHPN01000429.1"/>
</dbReference>
<dbReference type="Pfam" id="PF07690">
    <property type="entry name" value="MFS_1"/>
    <property type="match status" value="1"/>
</dbReference>
<gene>
    <name evidence="8" type="ORF">GCU69_32275</name>
</gene>
<evidence type="ECO:0000256" key="2">
    <source>
        <dbReference type="ARBA" id="ARBA00022692"/>
    </source>
</evidence>
<dbReference type="Proteomes" id="UP000621266">
    <property type="component" value="Unassembled WGS sequence"/>
</dbReference>
<evidence type="ECO:0000259" key="7">
    <source>
        <dbReference type="PROSITE" id="PS50850"/>
    </source>
</evidence>